<evidence type="ECO:0000313" key="3">
    <source>
        <dbReference type="Proteomes" id="UP000002217"/>
    </source>
</evidence>
<dbReference type="GO" id="GO:0003677">
    <property type="term" value="F:DNA binding"/>
    <property type="evidence" value="ECO:0007669"/>
    <property type="project" value="InterPro"/>
</dbReference>
<dbReference type="OrthoDB" id="9804186at2"/>
<dbReference type="Proteomes" id="UP000002217">
    <property type="component" value="Chromosome"/>
</dbReference>
<dbReference type="CDD" id="cd00093">
    <property type="entry name" value="HTH_XRE"/>
    <property type="match status" value="1"/>
</dbReference>
<dbReference type="KEGG" id="dae:Dtox_3657"/>
<feature type="domain" description="HTH cro/C1-type" evidence="1">
    <location>
        <begin position="7"/>
        <end position="62"/>
    </location>
</feature>
<dbReference type="AlphaFoldDB" id="C8VWK3"/>
<evidence type="ECO:0000259" key="1">
    <source>
        <dbReference type="PROSITE" id="PS50943"/>
    </source>
</evidence>
<dbReference type="SMART" id="SM00530">
    <property type="entry name" value="HTH_XRE"/>
    <property type="match status" value="1"/>
</dbReference>
<protein>
    <submittedName>
        <fullName evidence="2">Transcriptional regulator, XRE family</fullName>
    </submittedName>
</protein>
<dbReference type="PROSITE" id="PS50943">
    <property type="entry name" value="HTH_CROC1"/>
    <property type="match status" value="1"/>
</dbReference>
<dbReference type="SUPFAM" id="SSF47413">
    <property type="entry name" value="lambda repressor-like DNA-binding domains"/>
    <property type="match status" value="1"/>
</dbReference>
<dbReference type="PANTHER" id="PTHR37301:SF1">
    <property type="entry name" value="DNA-BINDING PROTEIN"/>
    <property type="match status" value="1"/>
</dbReference>
<dbReference type="InterPro" id="IPR001387">
    <property type="entry name" value="Cro/C1-type_HTH"/>
</dbReference>
<dbReference type="InterPro" id="IPR010982">
    <property type="entry name" value="Lambda_DNA-bd_dom_sf"/>
</dbReference>
<gene>
    <name evidence="2" type="ordered locus">Dtox_3657</name>
</gene>
<dbReference type="eggNOG" id="COG3655">
    <property type="taxonomic scope" value="Bacteria"/>
</dbReference>
<reference evidence="2 3" key="1">
    <citation type="journal article" date="2009" name="Stand. Genomic Sci.">
        <title>Complete genome sequence of Desulfotomaculum acetoxidans type strain (5575).</title>
        <authorList>
            <person name="Spring S."/>
            <person name="Lapidus A."/>
            <person name="Schroder M."/>
            <person name="Gleim D."/>
            <person name="Sims D."/>
            <person name="Meincke L."/>
            <person name="Glavina Del Rio T."/>
            <person name="Tice H."/>
            <person name="Copeland A."/>
            <person name="Cheng J.F."/>
            <person name="Lucas S."/>
            <person name="Chen F."/>
            <person name="Nolan M."/>
            <person name="Bruce D."/>
            <person name="Goodwin L."/>
            <person name="Pitluck S."/>
            <person name="Ivanova N."/>
            <person name="Mavromatis K."/>
            <person name="Mikhailova N."/>
            <person name="Pati A."/>
            <person name="Chen A."/>
            <person name="Palaniappan K."/>
            <person name="Land M."/>
            <person name="Hauser L."/>
            <person name="Chang Y.J."/>
            <person name="Jeffries C.D."/>
            <person name="Chain P."/>
            <person name="Saunders E."/>
            <person name="Brettin T."/>
            <person name="Detter J.C."/>
            <person name="Goker M."/>
            <person name="Bristow J."/>
            <person name="Eisen J.A."/>
            <person name="Markowitz V."/>
            <person name="Hugenholtz P."/>
            <person name="Kyrpides N.C."/>
            <person name="Klenk H.P."/>
            <person name="Han C."/>
        </authorList>
    </citation>
    <scope>NUCLEOTIDE SEQUENCE [LARGE SCALE GENOMIC DNA]</scope>
    <source>
        <strain evidence="3">ATCC 49208 / DSM 771 / VKM B-1644</strain>
    </source>
</reference>
<accession>C8VWK3</accession>
<dbReference type="Gene3D" id="1.10.260.40">
    <property type="entry name" value="lambda repressor-like DNA-binding domains"/>
    <property type="match status" value="1"/>
</dbReference>
<evidence type="ECO:0000313" key="2">
    <source>
        <dbReference type="EMBL" id="ACV64367.1"/>
    </source>
</evidence>
<keyword evidence="3" id="KW-1185">Reference proteome</keyword>
<dbReference type="RefSeq" id="WP_015759054.1">
    <property type="nucleotide sequence ID" value="NC_013216.1"/>
</dbReference>
<dbReference type="EMBL" id="CP001720">
    <property type="protein sequence ID" value="ACV64367.1"/>
    <property type="molecule type" value="Genomic_DNA"/>
</dbReference>
<dbReference type="HOGENOM" id="CLU_066192_31_8_9"/>
<sequence>MPIKSNLSRILGERRIKMSELAKDAGIAKNTALALYHERAKGITFDVLEKICLALNCQPGDLFECMAEGDDGSSGSESS</sequence>
<dbReference type="STRING" id="485916.Dtox_3657"/>
<dbReference type="Pfam" id="PF13443">
    <property type="entry name" value="HTH_26"/>
    <property type="match status" value="1"/>
</dbReference>
<dbReference type="PANTHER" id="PTHR37301">
    <property type="entry name" value="DNA-BINDING PROTEIN-RELATED"/>
    <property type="match status" value="1"/>
</dbReference>
<organism evidence="2 3">
    <name type="scientific">Desulfofarcimen acetoxidans (strain ATCC 49208 / DSM 771 / KCTC 5769 / VKM B-1644 / 5575)</name>
    <name type="common">Desulfotomaculum acetoxidans</name>
    <dbReference type="NCBI Taxonomy" id="485916"/>
    <lineage>
        <taxon>Bacteria</taxon>
        <taxon>Bacillati</taxon>
        <taxon>Bacillota</taxon>
        <taxon>Clostridia</taxon>
        <taxon>Eubacteriales</taxon>
        <taxon>Peptococcaceae</taxon>
        <taxon>Desulfofarcimen</taxon>
    </lineage>
</organism>
<proteinExistence type="predicted"/>
<name>C8VWK3_DESAS</name>